<dbReference type="PROSITE" id="PS50943">
    <property type="entry name" value="HTH_CROC1"/>
    <property type="match status" value="1"/>
</dbReference>
<gene>
    <name evidence="2" type="ORF">H3963_05630</name>
</gene>
<dbReference type="AlphaFoldDB" id="A0A8X8K7L9"/>
<dbReference type="Proteomes" id="UP000648077">
    <property type="component" value="Unassembled WGS sequence"/>
</dbReference>
<organism evidence="2 3">
    <name type="scientific">Staphylococcus epidermidis</name>
    <dbReference type="NCBI Taxonomy" id="1282"/>
    <lineage>
        <taxon>Bacteria</taxon>
        <taxon>Bacillati</taxon>
        <taxon>Bacillota</taxon>
        <taxon>Bacilli</taxon>
        <taxon>Bacillales</taxon>
        <taxon>Staphylococcaceae</taxon>
        <taxon>Staphylococcus</taxon>
    </lineage>
</organism>
<dbReference type="InterPro" id="IPR001387">
    <property type="entry name" value="Cro/C1-type_HTH"/>
</dbReference>
<sequence>MKKIKVLINREGLDKYLLANNMTLLDLANAIYIDRTYMYRLANGKCYVSGRIRELIMRHLNTEFEDIFITKEITYVDRRFKIPELHISKSELNQLLDSQSKEITIGNEKVMIKIID</sequence>
<accession>A0A8X8K7L9</accession>
<dbReference type="InterPro" id="IPR010982">
    <property type="entry name" value="Lambda_DNA-bd_dom_sf"/>
</dbReference>
<feature type="domain" description="HTH cro/C1-type" evidence="1">
    <location>
        <begin position="13"/>
        <end position="67"/>
    </location>
</feature>
<dbReference type="Pfam" id="PF13443">
    <property type="entry name" value="HTH_26"/>
    <property type="match status" value="1"/>
</dbReference>
<evidence type="ECO:0000313" key="3">
    <source>
        <dbReference type="Proteomes" id="UP000648077"/>
    </source>
</evidence>
<evidence type="ECO:0000259" key="1">
    <source>
        <dbReference type="PROSITE" id="PS50943"/>
    </source>
</evidence>
<dbReference type="RefSeq" id="WP_194374377.1">
    <property type="nucleotide sequence ID" value="NZ_JACGQI010000007.1"/>
</dbReference>
<dbReference type="Gene3D" id="1.10.260.40">
    <property type="entry name" value="lambda repressor-like DNA-binding domains"/>
    <property type="match status" value="1"/>
</dbReference>
<reference evidence="2" key="1">
    <citation type="submission" date="2020-08" db="EMBL/GenBank/DDBJ databases">
        <title>Changes in the skin microbiome associated with squamous cell carcinoma in transplant recipients.</title>
        <authorList>
            <person name="Zaugg J."/>
            <person name="Krueger A."/>
            <person name="Lachner N."/>
        </authorList>
    </citation>
    <scope>NUCLEOTIDE SEQUENCE</scope>
    <source>
        <strain evidence="2">R5988</strain>
    </source>
</reference>
<evidence type="ECO:0000313" key="2">
    <source>
        <dbReference type="EMBL" id="MBF2229911.1"/>
    </source>
</evidence>
<comment type="caution">
    <text evidence="2">The sequence shown here is derived from an EMBL/GenBank/DDBJ whole genome shotgun (WGS) entry which is preliminary data.</text>
</comment>
<name>A0A8X8K7L9_STAEP</name>
<dbReference type="SUPFAM" id="SSF47413">
    <property type="entry name" value="lambda repressor-like DNA-binding domains"/>
    <property type="match status" value="1"/>
</dbReference>
<dbReference type="GO" id="GO:0003677">
    <property type="term" value="F:DNA binding"/>
    <property type="evidence" value="ECO:0007669"/>
    <property type="project" value="InterPro"/>
</dbReference>
<dbReference type="EMBL" id="JACGQI010000007">
    <property type="protein sequence ID" value="MBF2229911.1"/>
    <property type="molecule type" value="Genomic_DNA"/>
</dbReference>
<dbReference type="CDD" id="cd00093">
    <property type="entry name" value="HTH_XRE"/>
    <property type="match status" value="1"/>
</dbReference>
<protein>
    <recommendedName>
        <fullName evidence="1">HTH cro/C1-type domain-containing protein</fullName>
    </recommendedName>
</protein>
<proteinExistence type="predicted"/>